<dbReference type="Proteomes" id="UP000245680">
    <property type="component" value="Unassembled WGS sequence"/>
</dbReference>
<comment type="caution">
    <text evidence="1">The sequence shown here is derived from an EMBL/GenBank/DDBJ whole genome shotgun (WGS) entry which is preliminary data.</text>
</comment>
<evidence type="ECO:0000313" key="1">
    <source>
        <dbReference type="EMBL" id="PWR02447.1"/>
    </source>
</evidence>
<dbReference type="AlphaFoldDB" id="A0A2V2LH14"/>
<keyword evidence="2" id="KW-1185">Reference proteome</keyword>
<dbReference type="PANTHER" id="PTHR33639">
    <property type="entry name" value="THIOL-DISULFIDE OXIDOREDUCTASE DCC"/>
    <property type="match status" value="1"/>
</dbReference>
<dbReference type="Pfam" id="PF04134">
    <property type="entry name" value="DCC1-like"/>
    <property type="match status" value="1"/>
</dbReference>
<dbReference type="RefSeq" id="WP_109811880.1">
    <property type="nucleotide sequence ID" value="NZ_QGKU01000036.1"/>
</dbReference>
<accession>A0A2V2LH14</accession>
<proteinExistence type="predicted"/>
<dbReference type="OrthoDB" id="9785438at2"/>
<dbReference type="PANTHER" id="PTHR33639:SF2">
    <property type="entry name" value="DUF393 DOMAIN-CONTAINING PROTEIN"/>
    <property type="match status" value="1"/>
</dbReference>
<dbReference type="EMBL" id="QGKU01000036">
    <property type="protein sequence ID" value="PWR02447.1"/>
    <property type="molecule type" value="Genomic_DNA"/>
</dbReference>
<dbReference type="GO" id="GO:0015035">
    <property type="term" value="F:protein-disulfide reductase activity"/>
    <property type="evidence" value="ECO:0007669"/>
    <property type="project" value="InterPro"/>
</dbReference>
<protein>
    <submittedName>
        <fullName evidence="1">DUF393 domain-containing protein</fullName>
    </submittedName>
</protein>
<evidence type="ECO:0000313" key="2">
    <source>
        <dbReference type="Proteomes" id="UP000245680"/>
    </source>
</evidence>
<dbReference type="InterPro" id="IPR052927">
    <property type="entry name" value="DCC_oxidoreductase"/>
</dbReference>
<sequence>MADPCSSTAFSYRNDPTVPPFDDAGPVAVMDGTCSLCSQGARAIARLDRAGRFRICPVQSPLGTALVRHYGLEPDDPETWLLIDHGLAWSGMEAIIRIGTVLGGIGRIAGVMRLLPRRAREWVYRRIARDRFRFGKADMCALPDPELTRRIIT</sequence>
<reference evidence="1 2" key="1">
    <citation type="submission" date="2018-05" db="EMBL/GenBank/DDBJ databases">
        <title>Rhodobacteraceae gen. nov., sp. nov. isolated from sea water.</title>
        <authorList>
            <person name="Ren Y."/>
        </authorList>
    </citation>
    <scope>NUCLEOTIDE SEQUENCE [LARGE SCALE GENOMIC DNA]</scope>
    <source>
        <strain evidence="1 2">TG-679</strain>
    </source>
</reference>
<dbReference type="InterPro" id="IPR007263">
    <property type="entry name" value="DCC1-like"/>
</dbReference>
<gene>
    <name evidence="1" type="ORF">DKT77_11625</name>
</gene>
<organism evidence="1 2">
    <name type="scientific">Meridianimarinicoccus roseus</name>
    <dbReference type="NCBI Taxonomy" id="2072018"/>
    <lineage>
        <taxon>Bacteria</taxon>
        <taxon>Pseudomonadati</taxon>
        <taxon>Pseudomonadota</taxon>
        <taxon>Alphaproteobacteria</taxon>
        <taxon>Rhodobacterales</taxon>
        <taxon>Paracoccaceae</taxon>
        <taxon>Meridianimarinicoccus</taxon>
    </lineage>
</organism>
<name>A0A2V2LH14_9RHOB</name>